<keyword evidence="3" id="KW-1185">Reference proteome</keyword>
<sequence>MKKLIYTIAALLTIGIASSCKKYIDINTNPNVPTSADASTLLPPIQAGMARGVWFDSRYVGQYSQTWGAATANNVWDQEGYAPGSDAAGEMWRTVYFSIGQNAVLMLNDALATKKYDYAGVTWAIRAWGWQNGGDLYDYMIVKQAYEVGRLSFDYDDPSYVYDEVVRNCQTALNYLNLAIKTDGIAGVSPTLAKGDYMYYGDRSKWIKFIYGILAQNALHRSNKSTFNADNVKKYVDSSFTSNADNASVEAAGTQSGDANFWGPTRANLPSYRQSDFIVRLLDGRIFTNSLTPSNTIDPRLPLLLAVSKDGVYRGVIPPLGDPNSADANTLIPPMAGAPTNNINAIPLKYIFNDNSRGVLMTYSELQFMKAEAMFKKGDKAGALTAYQNGVKQSLEFVSNPPIGKALSGTTKYISDAARDAYMAGPCVKQTAAALQLSDIMQQKFISLYVWGAFEAWADERRYQYDQNVFQGFTKPANYYPDNSGKPVYIIRPRYNSEYIWNVPALKLIGALNPDYHTKQPWFILP</sequence>
<dbReference type="PROSITE" id="PS51257">
    <property type="entry name" value="PROKAR_LIPOPROTEIN"/>
    <property type="match status" value="1"/>
</dbReference>
<feature type="signal peptide" evidence="1">
    <location>
        <begin position="1"/>
        <end position="19"/>
    </location>
</feature>
<dbReference type="InterPro" id="IPR041662">
    <property type="entry name" value="SusD-like_2"/>
</dbReference>
<comment type="caution">
    <text evidence="2">The sequence shown here is derived from an EMBL/GenBank/DDBJ whole genome shotgun (WGS) entry which is preliminary data.</text>
</comment>
<dbReference type="EMBL" id="JACWMX010000002">
    <property type="protein sequence ID" value="MBD1392901.1"/>
    <property type="molecule type" value="Genomic_DNA"/>
</dbReference>
<dbReference type="SUPFAM" id="SSF48452">
    <property type="entry name" value="TPR-like"/>
    <property type="match status" value="1"/>
</dbReference>
<protein>
    <submittedName>
        <fullName evidence="2">SusD/RagB family nutrient-binding outer membrane lipoprotein</fullName>
    </submittedName>
</protein>
<reference evidence="2" key="1">
    <citation type="submission" date="2020-09" db="EMBL/GenBank/DDBJ databases">
        <title>Novel species of Mucilaginibacter isolated from a glacier on the Tibetan Plateau.</title>
        <authorList>
            <person name="Liu Q."/>
            <person name="Xin Y.-H."/>
        </authorList>
    </citation>
    <scope>NUCLEOTIDE SEQUENCE</scope>
    <source>
        <strain evidence="2">ZB1P21</strain>
    </source>
</reference>
<dbReference type="AlphaFoldDB" id="A0A926NKH4"/>
<organism evidence="2 3">
    <name type="scientific">Mucilaginibacter glaciei</name>
    <dbReference type="NCBI Taxonomy" id="2772109"/>
    <lineage>
        <taxon>Bacteria</taxon>
        <taxon>Pseudomonadati</taxon>
        <taxon>Bacteroidota</taxon>
        <taxon>Sphingobacteriia</taxon>
        <taxon>Sphingobacteriales</taxon>
        <taxon>Sphingobacteriaceae</taxon>
        <taxon>Mucilaginibacter</taxon>
    </lineage>
</organism>
<proteinExistence type="predicted"/>
<evidence type="ECO:0000256" key="1">
    <source>
        <dbReference type="SAM" id="SignalP"/>
    </source>
</evidence>
<dbReference type="Pfam" id="PF12771">
    <property type="entry name" value="SusD-like_2"/>
    <property type="match status" value="1"/>
</dbReference>
<name>A0A926NKH4_9SPHI</name>
<keyword evidence="1" id="KW-0732">Signal</keyword>
<dbReference type="RefSeq" id="WP_191162251.1">
    <property type="nucleotide sequence ID" value="NZ_JACWMX010000002.1"/>
</dbReference>
<dbReference type="InterPro" id="IPR011990">
    <property type="entry name" value="TPR-like_helical_dom_sf"/>
</dbReference>
<keyword evidence="2" id="KW-0449">Lipoprotein</keyword>
<dbReference type="Proteomes" id="UP000619078">
    <property type="component" value="Unassembled WGS sequence"/>
</dbReference>
<accession>A0A926NKH4</accession>
<gene>
    <name evidence="2" type="ORF">IDJ76_07320</name>
</gene>
<evidence type="ECO:0000313" key="2">
    <source>
        <dbReference type="EMBL" id="MBD1392901.1"/>
    </source>
</evidence>
<evidence type="ECO:0000313" key="3">
    <source>
        <dbReference type="Proteomes" id="UP000619078"/>
    </source>
</evidence>
<dbReference type="Gene3D" id="1.25.40.390">
    <property type="match status" value="1"/>
</dbReference>
<feature type="chain" id="PRO_5037393990" evidence="1">
    <location>
        <begin position="20"/>
        <end position="526"/>
    </location>
</feature>